<reference evidence="3 4" key="1">
    <citation type="submission" date="2023-10" db="EMBL/GenBank/DDBJ databases">
        <title>Microbacterium xanthum sp. nov., isolated from seaweed.</title>
        <authorList>
            <person name="Lee S.D."/>
        </authorList>
    </citation>
    <scope>NUCLEOTIDE SEQUENCE [LARGE SCALE GENOMIC DNA]</scope>
    <source>
        <strain evidence="3 4">KCTC 19124</strain>
    </source>
</reference>
<keyword evidence="1" id="KW-1133">Transmembrane helix</keyword>
<evidence type="ECO:0000313" key="4">
    <source>
        <dbReference type="Proteomes" id="UP001291912"/>
    </source>
</evidence>
<dbReference type="EC" id="3.4.-.-" evidence="3"/>
<proteinExistence type="predicted"/>
<feature type="transmembrane region" description="Helical" evidence="1">
    <location>
        <begin position="84"/>
        <end position="112"/>
    </location>
</feature>
<protein>
    <submittedName>
        <fullName evidence="3">CPBP family intramembrane glutamic endopeptidase</fullName>
        <ecNumber evidence="3">3.4.-.-</ecNumber>
    </submittedName>
</protein>
<dbReference type="InterPro" id="IPR042150">
    <property type="entry name" value="MmRce1-like"/>
</dbReference>
<dbReference type="Pfam" id="PF02517">
    <property type="entry name" value="Rce1-like"/>
    <property type="match status" value="1"/>
</dbReference>
<dbReference type="PANTHER" id="PTHR35797">
    <property type="entry name" value="PROTEASE-RELATED"/>
    <property type="match status" value="1"/>
</dbReference>
<evidence type="ECO:0000256" key="1">
    <source>
        <dbReference type="SAM" id="Phobius"/>
    </source>
</evidence>
<dbReference type="RefSeq" id="WP_194424358.1">
    <property type="nucleotide sequence ID" value="NZ_BAAAPT010000002.1"/>
</dbReference>
<feature type="transmembrane region" description="Helical" evidence="1">
    <location>
        <begin position="273"/>
        <end position="291"/>
    </location>
</feature>
<name>A0ABU5N6Y6_9MICO</name>
<keyword evidence="4" id="KW-1185">Reference proteome</keyword>
<evidence type="ECO:0000259" key="2">
    <source>
        <dbReference type="Pfam" id="PF02517"/>
    </source>
</evidence>
<feature type="transmembrane region" description="Helical" evidence="1">
    <location>
        <begin position="175"/>
        <end position="195"/>
    </location>
</feature>
<comment type="caution">
    <text evidence="3">The sequence shown here is derived from an EMBL/GenBank/DDBJ whole genome shotgun (WGS) entry which is preliminary data.</text>
</comment>
<dbReference type="Proteomes" id="UP001291912">
    <property type="component" value="Unassembled WGS sequence"/>
</dbReference>
<evidence type="ECO:0000313" key="3">
    <source>
        <dbReference type="EMBL" id="MDZ8161840.1"/>
    </source>
</evidence>
<feature type="transmembrane region" description="Helical" evidence="1">
    <location>
        <begin position="211"/>
        <end position="231"/>
    </location>
</feature>
<feature type="transmembrane region" description="Helical" evidence="1">
    <location>
        <begin position="238"/>
        <end position="261"/>
    </location>
</feature>
<feature type="transmembrane region" description="Helical" evidence="1">
    <location>
        <begin position="7"/>
        <end position="30"/>
    </location>
</feature>
<keyword evidence="1" id="KW-0472">Membrane</keyword>
<dbReference type="PANTHER" id="PTHR35797:SF1">
    <property type="entry name" value="PROTEASE"/>
    <property type="match status" value="1"/>
</dbReference>
<feature type="transmembrane region" description="Helical" evidence="1">
    <location>
        <begin position="42"/>
        <end position="63"/>
    </location>
</feature>
<keyword evidence="1" id="KW-0812">Transmembrane</keyword>
<dbReference type="GO" id="GO:0016787">
    <property type="term" value="F:hydrolase activity"/>
    <property type="evidence" value="ECO:0007669"/>
    <property type="project" value="UniProtKB-KW"/>
</dbReference>
<dbReference type="InterPro" id="IPR003675">
    <property type="entry name" value="Rce1/LyrA-like_dom"/>
</dbReference>
<dbReference type="EMBL" id="JAWJYN010000002">
    <property type="protein sequence ID" value="MDZ8161840.1"/>
    <property type="molecule type" value="Genomic_DNA"/>
</dbReference>
<keyword evidence="3" id="KW-0378">Hydrolase</keyword>
<accession>A0ABU5N6Y6</accession>
<feature type="transmembrane region" description="Helical" evidence="1">
    <location>
        <begin position="141"/>
        <end position="163"/>
    </location>
</feature>
<sequence length="299" mass="31688">MTQRVPVVPVVVFVAVSFAGAWLVVSPLWLDPAGLSSPVASLLVPLMMFTPTLATLVVVFVLRTPRQRRRAFLGIWPLGRLGRWFVFLGVGLVVPIVVVVATVFVGAALGWVDLDLATLSGFRAQLDAAVPAGTPLPPVQVLVVLQLVQLPLGAVLNSVFAAGEEIGWRGWLQPALMPLGAWPALVITGVVWGLWHSPIILLGYNFDRADLSGVLFMVGGCVAWGLFLGWLRLRSDSVWPAVLAHGSLNAVGGFVLLLSAAGATVDMARVGPLGIISWALVAIVMIVIVGLRKMGPAPR</sequence>
<organism evidence="3 4">
    <name type="scientific">Microbacterium aquimaris</name>
    <dbReference type="NCBI Taxonomy" id="459816"/>
    <lineage>
        <taxon>Bacteria</taxon>
        <taxon>Bacillati</taxon>
        <taxon>Actinomycetota</taxon>
        <taxon>Actinomycetes</taxon>
        <taxon>Micrococcales</taxon>
        <taxon>Microbacteriaceae</taxon>
        <taxon>Microbacterium</taxon>
    </lineage>
</organism>
<feature type="domain" description="CAAX prenyl protease 2/Lysostaphin resistance protein A-like" evidence="2">
    <location>
        <begin position="154"/>
        <end position="251"/>
    </location>
</feature>
<gene>
    <name evidence="3" type="ORF">R2Q92_08290</name>
</gene>